<reference evidence="6" key="1">
    <citation type="journal article" date="2021" name="Front. Microbiol.">
        <title>Comprehensive Comparative Genomics and Phenotyping of Methylobacterium Species.</title>
        <authorList>
            <person name="Alessa O."/>
            <person name="Ogura Y."/>
            <person name="Fujitani Y."/>
            <person name="Takami H."/>
            <person name="Hayashi T."/>
            <person name="Sahin N."/>
            <person name="Tani A."/>
        </authorList>
    </citation>
    <scope>NUCLEOTIDE SEQUENCE</scope>
    <source>
        <strain evidence="6">LMG 23639</strain>
    </source>
</reference>
<dbReference type="RefSeq" id="WP_238278657.1">
    <property type="nucleotide sequence ID" value="NZ_BPQR01000085.1"/>
</dbReference>
<dbReference type="InterPro" id="IPR028081">
    <property type="entry name" value="Leu-bd"/>
</dbReference>
<comment type="similarity">
    <text evidence="1">Belongs to the leucine-binding protein family.</text>
</comment>
<dbReference type="SUPFAM" id="SSF53822">
    <property type="entry name" value="Periplasmic binding protein-like I"/>
    <property type="match status" value="1"/>
</dbReference>
<evidence type="ECO:0000313" key="7">
    <source>
        <dbReference type="Proteomes" id="UP001055102"/>
    </source>
</evidence>
<dbReference type="EMBL" id="BPQR01000085">
    <property type="protein sequence ID" value="GJE08716.1"/>
    <property type="molecule type" value="Genomic_DNA"/>
</dbReference>
<gene>
    <name evidence="6" type="ORF">AOPFMNJM_4061</name>
</gene>
<evidence type="ECO:0000256" key="3">
    <source>
        <dbReference type="ARBA" id="ARBA00022970"/>
    </source>
</evidence>
<dbReference type="Proteomes" id="UP001055102">
    <property type="component" value="Unassembled WGS sequence"/>
</dbReference>
<keyword evidence="7" id="KW-1185">Reference proteome</keyword>
<protein>
    <recommendedName>
        <fullName evidence="5">Leucine-binding protein domain-containing protein</fullName>
    </recommendedName>
</protein>
<feature type="chain" id="PRO_5045276981" description="Leucine-binding protein domain-containing protein" evidence="4">
    <location>
        <begin position="32"/>
        <end position="433"/>
    </location>
</feature>
<keyword evidence="3" id="KW-0813">Transport</keyword>
<accession>A0ABQ4T2T9</accession>
<evidence type="ECO:0000256" key="1">
    <source>
        <dbReference type="ARBA" id="ARBA00010062"/>
    </source>
</evidence>
<evidence type="ECO:0000256" key="4">
    <source>
        <dbReference type="SAM" id="SignalP"/>
    </source>
</evidence>
<feature type="signal peptide" evidence="4">
    <location>
        <begin position="1"/>
        <end position="31"/>
    </location>
</feature>
<dbReference type="InterPro" id="IPR006311">
    <property type="entry name" value="TAT_signal"/>
</dbReference>
<dbReference type="InterPro" id="IPR051010">
    <property type="entry name" value="BCAA_transport"/>
</dbReference>
<dbReference type="Gene3D" id="3.40.50.2300">
    <property type="match status" value="2"/>
</dbReference>
<evidence type="ECO:0000256" key="2">
    <source>
        <dbReference type="ARBA" id="ARBA00022729"/>
    </source>
</evidence>
<reference evidence="6" key="2">
    <citation type="submission" date="2021-08" db="EMBL/GenBank/DDBJ databases">
        <authorList>
            <person name="Tani A."/>
            <person name="Ola A."/>
            <person name="Ogura Y."/>
            <person name="Katsura K."/>
            <person name="Hayashi T."/>
        </authorList>
    </citation>
    <scope>NUCLEOTIDE SEQUENCE</scope>
    <source>
        <strain evidence="6">LMG 23639</strain>
    </source>
</reference>
<dbReference type="InterPro" id="IPR028082">
    <property type="entry name" value="Peripla_BP_I"/>
</dbReference>
<name>A0ABQ4T2T9_9HYPH</name>
<dbReference type="Pfam" id="PF13458">
    <property type="entry name" value="Peripla_BP_6"/>
    <property type="match status" value="1"/>
</dbReference>
<evidence type="ECO:0000313" key="6">
    <source>
        <dbReference type="EMBL" id="GJE08716.1"/>
    </source>
</evidence>
<keyword evidence="3" id="KW-0029">Amino-acid transport</keyword>
<evidence type="ECO:0000259" key="5">
    <source>
        <dbReference type="Pfam" id="PF13458"/>
    </source>
</evidence>
<dbReference type="PANTHER" id="PTHR30483:SF37">
    <property type="entry name" value="ABC TRANSPORTER SUBSTRATE-BINDING PROTEIN"/>
    <property type="match status" value="1"/>
</dbReference>
<feature type="domain" description="Leucine-binding protein" evidence="5">
    <location>
        <begin position="46"/>
        <end position="389"/>
    </location>
</feature>
<dbReference type="PANTHER" id="PTHR30483">
    <property type="entry name" value="LEUCINE-SPECIFIC-BINDING PROTEIN"/>
    <property type="match status" value="1"/>
</dbReference>
<keyword evidence="2 4" id="KW-0732">Signal</keyword>
<dbReference type="PROSITE" id="PS51318">
    <property type="entry name" value="TAT"/>
    <property type="match status" value="1"/>
</dbReference>
<proteinExistence type="inferred from homology"/>
<sequence length="433" mass="47463">MKDRTVDRRQVVQGLAAGAALAAGGAGLASAVFPTPAIAKPSGEPIVLGLTISQTAAAGVADHQDHFNGSTLAMEEINAAGGILGRPLQFKVVDVDLLNAESCQAAIRSLVDQKVHAISSPFLFVPIPAMDASVAYGCPYVNGNTQRAATDLTAAHPDKYGHIFQMDPSEVYYGETFPIFLQDLEKSGAWKPKNNKVHIVQEQIAYNQTISRSCQEALKKSRFELAAVTDIQYPVQDWGPVIQKIKEVGAGTVMIDHWVAAEYAAFVKQFRSNPLKDSLVYLQYGPSQPEFLELAGRAAEGFVWSTVLGVYADEKGKAFRDKYKKRFPGKVMGLCYTGAGYDIVHMMKDVWEKTGKPEDFKANCAALREGAFRGVCGWSIMGNKRQEAVQYPVGTQDVEKGMSQLYFQVQSRESKIIYPFALKETEYKTVPWA</sequence>
<organism evidence="6 7">
    <name type="scientific">Methylobacterium jeotgali</name>
    <dbReference type="NCBI Taxonomy" id="381630"/>
    <lineage>
        <taxon>Bacteria</taxon>
        <taxon>Pseudomonadati</taxon>
        <taxon>Pseudomonadota</taxon>
        <taxon>Alphaproteobacteria</taxon>
        <taxon>Hyphomicrobiales</taxon>
        <taxon>Methylobacteriaceae</taxon>
        <taxon>Methylobacterium</taxon>
    </lineage>
</organism>
<comment type="caution">
    <text evidence="6">The sequence shown here is derived from an EMBL/GenBank/DDBJ whole genome shotgun (WGS) entry which is preliminary data.</text>
</comment>